<dbReference type="Pfam" id="PF00194">
    <property type="entry name" value="Carb_anhydrase"/>
    <property type="match status" value="1"/>
</dbReference>
<dbReference type="GO" id="GO:0004089">
    <property type="term" value="F:carbonate dehydratase activity"/>
    <property type="evidence" value="ECO:0007669"/>
    <property type="project" value="UniProtKB-EC"/>
</dbReference>
<comment type="catalytic activity">
    <reaction evidence="6">
        <text>hydrogencarbonate + H(+) = CO2 + H2O</text>
        <dbReference type="Rhea" id="RHEA:10748"/>
        <dbReference type="ChEBI" id="CHEBI:15377"/>
        <dbReference type="ChEBI" id="CHEBI:15378"/>
        <dbReference type="ChEBI" id="CHEBI:16526"/>
        <dbReference type="ChEBI" id="CHEBI:17544"/>
        <dbReference type="EC" id="4.2.1.1"/>
    </reaction>
</comment>
<proteinExistence type="inferred from homology"/>
<dbReference type="PANTHER" id="PTHR18952">
    <property type="entry name" value="CARBONIC ANHYDRASE"/>
    <property type="match status" value="1"/>
</dbReference>
<evidence type="ECO:0000313" key="11">
    <source>
        <dbReference type="Proteomes" id="UP000318571"/>
    </source>
</evidence>
<feature type="chain" id="PRO_5021846298" description="carbonic anhydrase" evidence="8">
    <location>
        <begin position="25"/>
        <end position="321"/>
    </location>
</feature>
<sequence length="321" mass="36680">MNILAKLVFVNVLLVLASIPNVTGGATPIWRYKGDQGPEYWPGVCTTGKRQSPINIERTKIRKTFDYEPLVLVNYDRAPKKIAILNNGFTAKLTFDNSETGWSAKIQGGGLPGTYQFEYLDFHWGSKLGQGSEHTLDGISYPMEMQLVHFNTKYGDSMTTALEKSRNWYDTLAFVAVWFQLRSEDNPKLEPIIKTLEFIQNDGLKFQTPLFPLMDLLPENTEHYFRYNGSMTRPTCNEVVLWTVFRESVDISIAQLKKFRQLTFGNKRIKRILDNFRPINDLNNRPVYEIDTYGVGSTASSISAISCLTYLVFVLLLKLLM</sequence>
<dbReference type="OrthoDB" id="429145at2759"/>
<keyword evidence="7" id="KW-0812">Transmembrane</keyword>
<dbReference type="CDD" id="cd00326">
    <property type="entry name" value="alpha_CA"/>
    <property type="match status" value="1"/>
</dbReference>
<feature type="domain" description="Alpha-carbonic anhydrase" evidence="9">
    <location>
        <begin position="28"/>
        <end position="291"/>
    </location>
</feature>
<feature type="signal peptide" evidence="8">
    <location>
        <begin position="1"/>
        <end position="24"/>
    </location>
</feature>
<evidence type="ECO:0000259" key="9">
    <source>
        <dbReference type="PROSITE" id="PS51144"/>
    </source>
</evidence>
<dbReference type="EMBL" id="VCGU01000002">
    <property type="protein sequence ID" value="TRY79715.1"/>
    <property type="molecule type" value="Genomic_DNA"/>
</dbReference>
<dbReference type="Proteomes" id="UP000318571">
    <property type="component" value="Chromosome 6"/>
</dbReference>
<dbReference type="EC" id="4.2.1.1" evidence="2"/>
<comment type="similarity">
    <text evidence="1">Belongs to the alpha-carbonic anhydrase family.</text>
</comment>
<evidence type="ECO:0000256" key="4">
    <source>
        <dbReference type="ARBA" id="ARBA00022833"/>
    </source>
</evidence>
<keyword evidence="7" id="KW-0472">Membrane</keyword>
<protein>
    <recommendedName>
        <fullName evidence="2">carbonic anhydrase</fullName>
        <ecNumber evidence="2">4.2.1.1</ecNumber>
    </recommendedName>
</protein>
<evidence type="ECO:0000256" key="5">
    <source>
        <dbReference type="ARBA" id="ARBA00023239"/>
    </source>
</evidence>
<keyword evidence="3" id="KW-0479">Metal-binding</keyword>
<dbReference type="STRING" id="6832.A0A553PPW3"/>
<dbReference type="SMART" id="SM01057">
    <property type="entry name" value="Carb_anhydrase"/>
    <property type="match status" value="1"/>
</dbReference>
<comment type="caution">
    <text evidence="10">The sequence shown here is derived from an EMBL/GenBank/DDBJ whole genome shotgun (WGS) entry which is preliminary data.</text>
</comment>
<dbReference type="GO" id="GO:0005886">
    <property type="term" value="C:plasma membrane"/>
    <property type="evidence" value="ECO:0007669"/>
    <property type="project" value="TreeGrafter"/>
</dbReference>
<dbReference type="Gene3D" id="3.10.200.10">
    <property type="entry name" value="Alpha carbonic anhydrase"/>
    <property type="match status" value="1"/>
</dbReference>
<evidence type="ECO:0000256" key="6">
    <source>
        <dbReference type="ARBA" id="ARBA00048348"/>
    </source>
</evidence>
<keyword evidence="11" id="KW-1185">Reference proteome</keyword>
<keyword evidence="4" id="KW-0862">Zinc</keyword>
<dbReference type="InterPro" id="IPR001148">
    <property type="entry name" value="CA_dom"/>
</dbReference>
<dbReference type="PANTHER" id="PTHR18952:SF265">
    <property type="entry name" value="CARBONIC ANHYDRASE"/>
    <property type="match status" value="1"/>
</dbReference>
<evidence type="ECO:0000256" key="2">
    <source>
        <dbReference type="ARBA" id="ARBA00012925"/>
    </source>
</evidence>
<keyword evidence="8" id="KW-0732">Signal</keyword>
<evidence type="ECO:0000256" key="3">
    <source>
        <dbReference type="ARBA" id="ARBA00022723"/>
    </source>
</evidence>
<gene>
    <name evidence="10" type="ORF">TCAL_01986</name>
</gene>
<accession>A0A553PPW3</accession>
<evidence type="ECO:0000256" key="7">
    <source>
        <dbReference type="SAM" id="Phobius"/>
    </source>
</evidence>
<feature type="transmembrane region" description="Helical" evidence="7">
    <location>
        <begin position="302"/>
        <end position="320"/>
    </location>
</feature>
<organism evidence="10 11">
    <name type="scientific">Tigriopus californicus</name>
    <name type="common">Marine copepod</name>
    <dbReference type="NCBI Taxonomy" id="6832"/>
    <lineage>
        <taxon>Eukaryota</taxon>
        <taxon>Metazoa</taxon>
        <taxon>Ecdysozoa</taxon>
        <taxon>Arthropoda</taxon>
        <taxon>Crustacea</taxon>
        <taxon>Multicrustacea</taxon>
        <taxon>Hexanauplia</taxon>
        <taxon>Copepoda</taxon>
        <taxon>Harpacticoida</taxon>
        <taxon>Harpacticidae</taxon>
        <taxon>Tigriopus</taxon>
    </lineage>
</organism>
<dbReference type="GO" id="GO:0008270">
    <property type="term" value="F:zinc ion binding"/>
    <property type="evidence" value="ECO:0007669"/>
    <property type="project" value="InterPro"/>
</dbReference>
<dbReference type="AlphaFoldDB" id="A0A553PPW3"/>
<dbReference type="InterPro" id="IPR036398">
    <property type="entry name" value="CA_dom_sf"/>
</dbReference>
<evidence type="ECO:0000256" key="1">
    <source>
        <dbReference type="ARBA" id="ARBA00010718"/>
    </source>
</evidence>
<evidence type="ECO:0000256" key="8">
    <source>
        <dbReference type="SAM" id="SignalP"/>
    </source>
</evidence>
<reference evidence="10 11" key="1">
    <citation type="journal article" date="2018" name="Nat. Ecol. Evol.">
        <title>Genomic signatures of mitonuclear coevolution across populations of Tigriopus californicus.</title>
        <authorList>
            <person name="Barreto F.S."/>
            <person name="Watson E.T."/>
            <person name="Lima T.G."/>
            <person name="Willett C.S."/>
            <person name="Edmands S."/>
            <person name="Li W."/>
            <person name="Burton R.S."/>
        </authorList>
    </citation>
    <scope>NUCLEOTIDE SEQUENCE [LARGE SCALE GENOMIC DNA]</scope>
    <source>
        <strain evidence="10 11">San Diego</strain>
    </source>
</reference>
<dbReference type="InterPro" id="IPR023561">
    <property type="entry name" value="Carbonic_anhydrase_a-class"/>
</dbReference>
<dbReference type="SUPFAM" id="SSF51069">
    <property type="entry name" value="Carbonic anhydrase"/>
    <property type="match status" value="1"/>
</dbReference>
<dbReference type="OMA" id="WGSSIWT"/>
<name>A0A553PPW3_TIGCA</name>
<keyword evidence="5" id="KW-0456">Lyase</keyword>
<keyword evidence="7" id="KW-1133">Transmembrane helix</keyword>
<dbReference type="PROSITE" id="PS51144">
    <property type="entry name" value="ALPHA_CA_2"/>
    <property type="match status" value="1"/>
</dbReference>
<evidence type="ECO:0000313" key="10">
    <source>
        <dbReference type="EMBL" id="TRY79715.1"/>
    </source>
</evidence>